<evidence type="ECO:0000256" key="1">
    <source>
        <dbReference type="SAM" id="MobiDB-lite"/>
    </source>
</evidence>
<accession>A0A9N9D1F8</accession>
<keyword evidence="3" id="KW-1185">Reference proteome</keyword>
<reference evidence="2" key="1">
    <citation type="submission" date="2021-06" db="EMBL/GenBank/DDBJ databases">
        <authorList>
            <person name="Kallberg Y."/>
            <person name="Tangrot J."/>
            <person name="Rosling A."/>
        </authorList>
    </citation>
    <scope>NUCLEOTIDE SEQUENCE</scope>
    <source>
        <strain evidence="2">UK204</strain>
    </source>
</reference>
<evidence type="ECO:0000313" key="3">
    <source>
        <dbReference type="Proteomes" id="UP000789570"/>
    </source>
</evidence>
<feature type="compositionally biased region" description="Polar residues" evidence="1">
    <location>
        <begin position="100"/>
        <end position="125"/>
    </location>
</feature>
<proteinExistence type="predicted"/>
<sequence>METGKSKAKEARYRSVIWDTAAEGVSIYINYCDQDAMDAAPVGKTCLLISHITNAFPGEYIPALAKKIMIDYIHFHTLIYPKEAETETNNEETTTTTNNGTASVDASGGSISNDIASQKPESMDNQGKYLDPPVGVDPDTIRGYASQNIQELQSITRWK</sequence>
<organism evidence="2 3">
    <name type="scientific">Funneliformis caledonium</name>
    <dbReference type="NCBI Taxonomy" id="1117310"/>
    <lineage>
        <taxon>Eukaryota</taxon>
        <taxon>Fungi</taxon>
        <taxon>Fungi incertae sedis</taxon>
        <taxon>Mucoromycota</taxon>
        <taxon>Glomeromycotina</taxon>
        <taxon>Glomeromycetes</taxon>
        <taxon>Glomerales</taxon>
        <taxon>Glomeraceae</taxon>
        <taxon>Funneliformis</taxon>
    </lineage>
</organism>
<gene>
    <name evidence="2" type="ORF">FCALED_LOCUS9453</name>
</gene>
<comment type="caution">
    <text evidence="2">The sequence shown here is derived from an EMBL/GenBank/DDBJ whole genome shotgun (WGS) entry which is preliminary data.</text>
</comment>
<dbReference type="EMBL" id="CAJVPQ010003132">
    <property type="protein sequence ID" value="CAG8618940.1"/>
    <property type="molecule type" value="Genomic_DNA"/>
</dbReference>
<protein>
    <submittedName>
        <fullName evidence="2">1591_t:CDS:1</fullName>
    </submittedName>
</protein>
<feature type="region of interest" description="Disordered" evidence="1">
    <location>
        <begin position="84"/>
        <end position="141"/>
    </location>
</feature>
<dbReference type="AlphaFoldDB" id="A0A9N9D1F8"/>
<name>A0A9N9D1F8_9GLOM</name>
<feature type="non-terminal residue" evidence="2">
    <location>
        <position position="1"/>
    </location>
</feature>
<dbReference type="Proteomes" id="UP000789570">
    <property type="component" value="Unassembled WGS sequence"/>
</dbReference>
<evidence type="ECO:0000313" key="2">
    <source>
        <dbReference type="EMBL" id="CAG8618940.1"/>
    </source>
</evidence>